<dbReference type="InterPro" id="IPR029058">
    <property type="entry name" value="AB_hydrolase_fold"/>
</dbReference>
<evidence type="ECO:0000313" key="2">
    <source>
        <dbReference type="Proteomes" id="UP000076510"/>
    </source>
</evidence>
<gene>
    <name evidence="1" type="ORF">AV649_00290</name>
</gene>
<dbReference type="AlphaFoldDB" id="A0A0J5V397"/>
<name>A0A0J5V397_9BACI</name>
<organism evidence="1 2">
    <name type="scientific">Rossellomorea marisflavi</name>
    <dbReference type="NCBI Taxonomy" id="189381"/>
    <lineage>
        <taxon>Bacteria</taxon>
        <taxon>Bacillati</taxon>
        <taxon>Bacillota</taxon>
        <taxon>Bacilli</taxon>
        <taxon>Bacillales</taxon>
        <taxon>Bacillaceae</taxon>
        <taxon>Rossellomorea</taxon>
    </lineage>
</organism>
<evidence type="ECO:0000313" key="1">
    <source>
        <dbReference type="EMBL" id="KZE53610.1"/>
    </source>
</evidence>
<comment type="caution">
    <text evidence="1">The sequence shown here is derived from an EMBL/GenBank/DDBJ whole genome shotgun (WGS) entry which is preliminary data.</text>
</comment>
<reference evidence="2" key="1">
    <citation type="submission" date="2016-01" db="EMBL/GenBank/DDBJ databases">
        <title>Whole genome sequencing of Bhargavaea cecembensis T14.</title>
        <authorList>
            <person name="Hong K.W."/>
        </authorList>
    </citation>
    <scope>NUCLEOTIDE SEQUENCE [LARGE SCALE GENOMIC DNA]</scope>
    <source>
        <strain evidence="2">M19</strain>
    </source>
</reference>
<dbReference type="Pfam" id="PF12146">
    <property type="entry name" value="Hydrolase_4"/>
    <property type="match status" value="1"/>
</dbReference>
<sequence>MWKWETDQEAKAVIVIVHGAMEHHGRYGWLIEMWRSAGYHVVMGDLPGQGMTSRSMRGHIESFEEYLIEVKDWIQAAYQFELPVFVIGHSMGGLVTVRLLQESHVNLAGVILSSPCLGLMNYPNKSVDLLSYGLNKVAPSVKFPSGLSINMATRNAEVREIDSNDSLYITKVSVRWYRELINAMKHAHQELDKMPDYPLLVMQAGDDQIVDKRAVKKWFTELSLSEMHYKEWSKCYHELYNEPEREEIFEYSKSFIESRLKTLGYIV</sequence>
<dbReference type="InterPro" id="IPR051044">
    <property type="entry name" value="MAG_DAG_Lipase"/>
</dbReference>
<dbReference type="Gene3D" id="3.40.50.1820">
    <property type="entry name" value="alpha/beta hydrolase"/>
    <property type="match status" value="1"/>
</dbReference>
<dbReference type="EMBL" id="LQQY01000001">
    <property type="protein sequence ID" value="KZE53610.1"/>
    <property type="molecule type" value="Genomic_DNA"/>
</dbReference>
<dbReference type="InterPro" id="IPR000073">
    <property type="entry name" value="AB_hydrolase_1"/>
</dbReference>
<dbReference type="SUPFAM" id="SSF53474">
    <property type="entry name" value="alpha/beta-Hydrolases"/>
    <property type="match status" value="1"/>
</dbReference>
<dbReference type="Proteomes" id="UP000076510">
    <property type="component" value="Unassembled WGS sequence"/>
</dbReference>
<accession>A0A0J5V397</accession>
<dbReference type="RefSeq" id="WP_048007386.1">
    <property type="nucleotide sequence ID" value="NZ_CAXQIX010000113.1"/>
</dbReference>
<dbReference type="OrthoDB" id="9806902at2"/>
<proteinExistence type="predicted"/>
<dbReference type="PANTHER" id="PTHR11614">
    <property type="entry name" value="PHOSPHOLIPASE-RELATED"/>
    <property type="match status" value="1"/>
</dbReference>
<dbReference type="FunFam" id="3.40.50.1820:FF:000154">
    <property type="entry name" value="Alpha/beta hydrolase"/>
    <property type="match status" value="1"/>
</dbReference>
<protein>
    <submittedName>
        <fullName evidence="1">Phospholipase</fullName>
    </submittedName>
</protein>
<dbReference type="PATRIC" id="fig|189381.10.peg.539"/>
<dbReference type="PRINTS" id="PR00111">
    <property type="entry name" value="ABHYDROLASE"/>
</dbReference>
<dbReference type="InterPro" id="IPR022742">
    <property type="entry name" value="Hydrolase_4"/>
</dbReference>